<sequence>MCPGRFEPSGRSECSPVASGRNRGSAGRWCRRRRVRTGSEGRRDADGAYLDGAGYYSLTVPQPVPARLFWSITAYDASSRSE</sequence>
<protein>
    <submittedName>
        <fullName evidence="3">DUF1214 domain-containing protein</fullName>
    </submittedName>
</protein>
<feature type="domain" description="DUF1214" evidence="2">
    <location>
        <begin position="42"/>
        <end position="80"/>
    </location>
</feature>
<feature type="non-terminal residue" evidence="3">
    <location>
        <position position="82"/>
    </location>
</feature>
<dbReference type="Proteomes" id="UP000468928">
    <property type="component" value="Unassembled WGS sequence"/>
</dbReference>
<accession>A0A6P1D4V3</accession>
<proteinExistence type="predicted"/>
<dbReference type="InterPro" id="IPR010621">
    <property type="entry name" value="DUF1214"/>
</dbReference>
<comment type="caution">
    <text evidence="3">The sequence shown here is derived from an EMBL/GenBank/DDBJ whole genome shotgun (WGS) entry which is preliminary data.</text>
</comment>
<evidence type="ECO:0000313" key="3">
    <source>
        <dbReference type="EMBL" id="NEW45078.1"/>
    </source>
</evidence>
<dbReference type="SUPFAM" id="SSF160935">
    <property type="entry name" value="VPA0735-like"/>
    <property type="match status" value="1"/>
</dbReference>
<dbReference type="InterPro" id="IPR037049">
    <property type="entry name" value="DUF1214_C_sf"/>
</dbReference>
<dbReference type="Pfam" id="PF06742">
    <property type="entry name" value="DUF1214"/>
    <property type="match status" value="1"/>
</dbReference>
<evidence type="ECO:0000313" key="4">
    <source>
        <dbReference type="Proteomes" id="UP000468928"/>
    </source>
</evidence>
<dbReference type="Gene3D" id="2.60.120.600">
    <property type="entry name" value="Domain of unknown function DUF1214, C-terminal domain"/>
    <property type="match status" value="1"/>
</dbReference>
<feature type="region of interest" description="Disordered" evidence="1">
    <location>
        <begin position="1"/>
        <end position="28"/>
    </location>
</feature>
<reference evidence="3 4" key="1">
    <citation type="submission" date="2020-01" db="EMBL/GenBank/DDBJ databases">
        <title>Genetics and antimicrobial susceptibilities of Nocardia species isolated from the soil; a comparison with species isolated from humans.</title>
        <authorList>
            <person name="Carrasco G."/>
            <person name="Monzon S."/>
            <person name="Sansegundo M."/>
            <person name="Garcia E."/>
            <person name="Garrido N."/>
            <person name="Medina M.J."/>
            <person name="Villalon P."/>
            <person name="Ramirez-Arocha A.C."/>
            <person name="Jimenez P."/>
            <person name="Cuesta I."/>
            <person name="Valdezate S."/>
        </authorList>
    </citation>
    <scope>NUCLEOTIDE SEQUENCE [LARGE SCALE GENOMIC DNA]</scope>
    <source>
        <strain evidence="3 4">CNM20110639</strain>
    </source>
</reference>
<name>A0A6P1D4V3_9NOCA</name>
<dbReference type="AlphaFoldDB" id="A0A6P1D4V3"/>
<gene>
    <name evidence="3" type="ORF">GV789_11510</name>
</gene>
<dbReference type="EMBL" id="JAAGUZ010000025">
    <property type="protein sequence ID" value="NEW45078.1"/>
    <property type="molecule type" value="Genomic_DNA"/>
</dbReference>
<evidence type="ECO:0000259" key="2">
    <source>
        <dbReference type="Pfam" id="PF06742"/>
    </source>
</evidence>
<evidence type="ECO:0000256" key="1">
    <source>
        <dbReference type="SAM" id="MobiDB-lite"/>
    </source>
</evidence>
<organism evidence="3 4">
    <name type="scientific">Nocardia cyriacigeorgica</name>
    <dbReference type="NCBI Taxonomy" id="135487"/>
    <lineage>
        <taxon>Bacteria</taxon>
        <taxon>Bacillati</taxon>
        <taxon>Actinomycetota</taxon>
        <taxon>Actinomycetes</taxon>
        <taxon>Mycobacteriales</taxon>
        <taxon>Nocardiaceae</taxon>
        <taxon>Nocardia</taxon>
    </lineage>
</organism>